<evidence type="ECO:0000256" key="1">
    <source>
        <dbReference type="SAM" id="MobiDB-lite"/>
    </source>
</evidence>
<dbReference type="Proteomes" id="UP001139365">
    <property type="component" value="Unassembled WGS sequence"/>
</dbReference>
<proteinExistence type="predicted"/>
<sequence>MGNRVRDNALIADRKAERKKQKTKKRNIAITVAAVCLVAVIAVWVTAALPHYAKIEAEGDRYVDRSTGIYYLAAPQNYEPVSYTQKPYGRLSGNYVYPLTGKSTSEWLAEYILLSDDYYACTGVYYREDISLPALEDFYPNRIQVCRDNSKAVVRMADIQDRNDVDSIVHRILNAPDAGYPESSEAVYTLRISSPRYGWIYYNINYIVSGSGRYYYDRGTGRCVEADGIVAGYLEGTGSETDKPKESSPATGTNAPEESSGTGNGTQS</sequence>
<accession>A0AAE3JZE9</accession>
<feature type="transmembrane region" description="Helical" evidence="2">
    <location>
        <begin position="28"/>
        <end position="49"/>
    </location>
</feature>
<feature type="compositionally biased region" description="Polar residues" evidence="1">
    <location>
        <begin position="248"/>
        <end position="268"/>
    </location>
</feature>
<keyword evidence="2" id="KW-0812">Transmembrane</keyword>
<evidence type="ECO:0000256" key="2">
    <source>
        <dbReference type="SAM" id="Phobius"/>
    </source>
</evidence>
<name>A0AAE3JZE9_9BACT</name>
<keyword evidence="2" id="KW-1133">Transmembrane helix</keyword>
<gene>
    <name evidence="3" type="ORF">MR241_02490</name>
</gene>
<evidence type="ECO:0000313" key="4">
    <source>
        <dbReference type="Proteomes" id="UP001139365"/>
    </source>
</evidence>
<comment type="caution">
    <text evidence="3">The sequence shown here is derived from an EMBL/GenBank/DDBJ whole genome shotgun (WGS) entry which is preliminary data.</text>
</comment>
<protein>
    <submittedName>
        <fullName evidence="3">Uncharacterized protein</fullName>
    </submittedName>
</protein>
<feature type="region of interest" description="Disordered" evidence="1">
    <location>
        <begin position="234"/>
        <end position="268"/>
    </location>
</feature>
<dbReference type="AlphaFoldDB" id="A0AAE3JZE9"/>
<organism evidence="3 4">
    <name type="scientific">Candidatus Colimorpha enterica</name>
    <dbReference type="NCBI Taxonomy" id="3083063"/>
    <lineage>
        <taxon>Bacteria</taxon>
        <taxon>Pseudomonadati</taxon>
        <taxon>Bacteroidota</taxon>
        <taxon>Bacteroidia</taxon>
        <taxon>Bacteroidales</taxon>
        <taxon>Candidatus Colimorpha</taxon>
    </lineage>
</organism>
<reference evidence="3 4" key="1">
    <citation type="submission" date="2022-03" db="EMBL/GenBank/DDBJ databases">
        <title>Metagenome-assembled genomes from swine fecal metagenomes.</title>
        <authorList>
            <person name="Holman D.B."/>
            <person name="Kommadath A."/>
        </authorList>
    </citation>
    <scope>NUCLEOTIDE SEQUENCE [LARGE SCALE GENOMIC DNA]</scope>
    <source>
        <strain evidence="3">SUG147</strain>
    </source>
</reference>
<evidence type="ECO:0000313" key="3">
    <source>
        <dbReference type="EMBL" id="MCI5755146.1"/>
    </source>
</evidence>
<dbReference type="EMBL" id="JALEMU010000043">
    <property type="protein sequence ID" value="MCI5755146.1"/>
    <property type="molecule type" value="Genomic_DNA"/>
</dbReference>
<keyword evidence="2" id="KW-0472">Membrane</keyword>